<accession>A0A1I6YMQ2</accession>
<dbReference type="Gene3D" id="3.30.420.10">
    <property type="entry name" value="Ribonuclease H-like superfamily/Ribonuclease H"/>
    <property type="match status" value="1"/>
</dbReference>
<dbReference type="InterPro" id="IPR012337">
    <property type="entry name" value="RNaseH-like_sf"/>
</dbReference>
<reference evidence="1 2" key="1">
    <citation type="submission" date="2016-10" db="EMBL/GenBank/DDBJ databases">
        <authorList>
            <person name="Varghese N."/>
            <person name="Submissions S."/>
        </authorList>
    </citation>
    <scope>NUCLEOTIDE SEQUENCE [LARGE SCALE GENOMIC DNA]</scope>
    <source>
        <strain evidence="1 2">DSM 11855</strain>
    </source>
</reference>
<dbReference type="Proteomes" id="UP000323733">
    <property type="component" value="Unassembled WGS sequence"/>
</dbReference>
<keyword evidence="2" id="KW-1185">Reference proteome</keyword>
<dbReference type="InterPro" id="IPR036397">
    <property type="entry name" value="RNaseH_sf"/>
</dbReference>
<evidence type="ECO:0000313" key="1">
    <source>
        <dbReference type="EMBL" id="SFT51674.1"/>
    </source>
</evidence>
<dbReference type="EMBL" id="FPAO01000003">
    <property type="protein sequence ID" value="SFT51674.1"/>
    <property type="molecule type" value="Genomic_DNA"/>
</dbReference>
<sequence>MLLLTYLAVYPGTVRKNISIGKVKTSMFEVYCDSSFNEGEDSYIGCTVLRDGKQIHQSTTKVPNAPKNNLDCELAALNFAVTLTQIFSEGDRDVTIYNDSTEAVKIFQKEKQEIERKLPGFNINFEYIPREKVNQAIADSLSKKFPIFFLNVPTCEVESFSRREDILSDIARNGRNILYLEKVEEKSTNKKTCYRLIIRTIDKILSDDRLYLIRKGGPGTQVKVAEEIRKDLSDPLVLSSLEAKGVRLENSYFLLTDETWGLRSTDNQTCSILPSSIPHRIICDEVDRSPQNLLRRAERFR</sequence>
<dbReference type="AlphaFoldDB" id="A0A1I6YMQ2"/>
<gene>
    <name evidence="1" type="ORF">SAMN02910340_00998</name>
</gene>
<evidence type="ECO:0000313" key="2">
    <source>
        <dbReference type="Proteomes" id="UP000323733"/>
    </source>
</evidence>
<protein>
    <submittedName>
        <fullName evidence="1">Uncharacterized protein</fullName>
    </submittedName>
</protein>
<organism evidence="1 2">
    <name type="scientific">Methanosarcina thermophila</name>
    <dbReference type="NCBI Taxonomy" id="2210"/>
    <lineage>
        <taxon>Archaea</taxon>
        <taxon>Methanobacteriati</taxon>
        <taxon>Methanobacteriota</taxon>
        <taxon>Stenosarchaea group</taxon>
        <taxon>Methanomicrobia</taxon>
        <taxon>Methanosarcinales</taxon>
        <taxon>Methanosarcinaceae</taxon>
        <taxon>Methanosarcina</taxon>
    </lineage>
</organism>
<dbReference type="GO" id="GO:0003676">
    <property type="term" value="F:nucleic acid binding"/>
    <property type="evidence" value="ECO:0007669"/>
    <property type="project" value="InterPro"/>
</dbReference>
<proteinExistence type="predicted"/>
<name>A0A1I6YMQ2_METTE</name>
<dbReference type="SUPFAM" id="SSF53098">
    <property type="entry name" value="Ribonuclease H-like"/>
    <property type="match status" value="1"/>
</dbReference>